<dbReference type="PROSITE" id="PS51293">
    <property type="entry name" value="SANT"/>
    <property type="match status" value="1"/>
</dbReference>
<dbReference type="SMART" id="SM00717">
    <property type="entry name" value="SANT"/>
    <property type="match status" value="2"/>
</dbReference>
<keyword evidence="1" id="KW-0805">Transcription regulation</keyword>
<dbReference type="CDD" id="cd00167">
    <property type="entry name" value="SANT"/>
    <property type="match status" value="2"/>
</dbReference>
<evidence type="ECO:0000259" key="6">
    <source>
        <dbReference type="PROSITE" id="PS51293"/>
    </source>
</evidence>
<gene>
    <name evidence="8" type="ORF">CSSPTR1EN2_LOCUS6817</name>
</gene>
<feature type="domain" description="Myb-like" evidence="5">
    <location>
        <begin position="139"/>
        <end position="191"/>
    </location>
</feature>
<dbReference type="EMBL" id="OZ019906">
    <property type="protein sequence ID" value="CAK9203299.1"/>
    <property type="molecule type" value="Genomic_DNA"/>
</dbReference>
<keyword evidence="2" id="KW-0804">Transcription</keyword>
<keyword evidence="9" id="KW-1185">Reference proteome</keyword>
<dbReference type="NCBIfam" id="TIGR01557">
    <property type="entry name" value="myb_SHAQKYF"/>
    <property type="match status" value="1"/>
</dbReference>
<evidence type="ECO:0000259" key="5">
    <source>
        <dbReference type="PROSITE" id="PS50090"/>
    </source>
</evidence>
<evidence type="ECO:0000259" key="7">
    <source>
        <dbReference type="PROSITE" id="PS51294"/>
    </source>
</evidence>
<feature type="compositionally biased region" description="Basic and acidic residues" evidence="4">
    <location>
        <begin position="46"/>
        <end position="68"/>
    </location>
</feature>
<feature type="domain" description="Myb-like" evidence="5">
    <location>
        <begin position="39"/>
        <end position="93"/>
    </location>
</feature>
<dbReference type="PANTHER" id="PTHR44042:SF58">
    <property type="entry name" value="DUPLICATED HOMEODOMAIN-LIKE SUPERFAMILY PROTEIN"/>
    <property type="match status" value="1"/>
</dbReference>
<feature type="domain" description="SANT" evidence="6">
    <location>
        <begin position="147"/>
        <end position="195"/>
    </location>
</feature>
<evidence type="ECO:0000256" key="2">
    <source>
        <dbReference type="ARBA" id="ARBA00023163"/>
    </source>
</evidence>
<feature type="compositionally biased region" description="Low complexity" evidence="4">
    <location>
        <begin position="110"/>
        <end position="124"/>
    </location>
</feature>
<evidence type="ECO:0000256" key="3">
    <source>
        <dbReference type="ARBA" id="ARBA00023242"/>
    </source>
</evidence>
<dbReference type="PROSITE" id="PS50090">
    <property type="entry name" value="MYB_LIKE"/>
    <property type="match status" value="2"/>
</dbReference>
<evidence type="ECO:0000256" key="1">
    <source>
        <dbReference type="ARBA" id="ARBA00023015"/>
    </source>
</evidence>
<feature type="compositionally biased region" description="Low complexity" evidence="4">
    <location>
        <begin position="13"/>
        <end position="42"/>
    </location>
</feature>
<evidence type="ECO:0008006" key="10">
    <source>
        <dbReference type="Google" id="ProtNLM"/>
    </source>
</evidence>
<name>A0ABP0TRK1_9BRYO</name>
<dbReference type="InterPro" id="IPR017930">
    <property type="entry name" value="Myb_dom"/>
</dbReference>
<feature type="domain" description="HTH myb-type" evidence="7">
    <location>
        <begin position="138"/>
        <end position="195"/>
    </location>
</feature>
<evidence type="ECO:0000313" key="8">
    <source>
        <dbReference type="EMBL" id="CAK9203299.1"/>
    </source>
</evidence>
<evidence type="ECO:0000256" key="4">
    <source>
        <dbReference type="SAM" id="MobiDB-lite"/>
    </source>
</evidence>
<dbReference type="InterPro" id="IPR017884">
    <property type="entry name" value="SANT_dom"/>
</dbReference>
<dbReference type="InterPro" id="IPR006447">
    <property type="entry name" value="Myb_dom_plants"/>
</dbReference>
<keyword evidence="3" id="KW-0539">Nucleus</keyword>
<dbReference type="PROSITE" id="PS51294">
    <property type="entry name" value="HTH_MYB"/>
    <property type="match status" value="1"/>
</dbReference>
<reference evidence="8" key="1">
    <citation type="submission" date="2024-02" db="EMBL/GenBank/DDBJ databases">
        <authorList>
            <consortium name="ELIXIR-Norway"/>
            <consortium name="Elixir Norway"/>
        </authorList>
    </citation>
    <scope>NUCLEOTIDE SEQUENCE</scope>
</reference>
<protein>
    <recommendedName>
        <fullName evidence="10">Transcription factor DIVARICATA</fullName>
    </recommendedName>
</protein>
<dbReference type="SUPFAM" id="SSF46689">
    <property type="entry name" value="Homeodomain-like"/>
    <property type="match status" value="2"/>
</dbReference>
<dbReference type="Proteomes" id="UP001497512">
    <property type="component" value="Chromosome 14"/>
</dbReference>
<dbReference type="Gene3D" id="1.10.10.60">
    <property type="entry name" value="Homeodomain-like"/>
    <property type="match status" value="2"/>
</dbReference>
<dbReference type="InterPro" id="IPR009057">
    <property type="entry name" value="Homeodomain-like_sf"/>
</dbReference>
<dbReference type="Pfam" id="PF00249">
    <property type="entry name" value="Myb_DNA-binding"/>
    <property type="match status" value="2"/>
</dbReference>
<proteinExistence type="predicted"/>
<sequence length="301" mass="32129">MGFWGGEGGEGEVAGAAAADATPSLSSLPTQSPPSLTTSSSSHESVWTKEQDKQFENALDIHDQDSPKRWENIAAMVPGKDATEVKRHFEILQEDVSLIDAGRIALPNYSPSSLSTSSEEATAAAGGGKGVGSSKSADQERRKGIPWSEEEHRLFLLGLAKFGKGDWRSISRNFVISRTPTQVASHAQKYFIRLNSINKDKRRSSIHDITSVNNGDTMQQGQQGPITGQPALVPIPGQPVQQPTGVYPGGQAPAVGAPVMLPPPGHVPFGARGHLPRPGMPGPPMPFPHMAYPMTQPSMHH</sequence>
<evidence type="ECO:0000313" key="9">
    <source>
        <dbReference type="Proteomes" id="UP001497512"/>
    </source>
</evidence>
<accession>A0ABP0TRK1</accession>
<feature type="compositionally biased region" description="Gly residues" evidence="4">
    <location>
        <begin position="1"/>
        <end position="12"/>
    </location>
</feature>
<dbReference type="PANTHER" id="PTHR44042">
    <property type="entry name" value="DUPLICATED HOMEODOMAIN-LIKE SUPERFAMILY PROTEIN-RELATED"/>
    <property type="match status" value="1"/>
</dbReference>
<dbReference type="InterPro" id="IPR001005">
    <property type="entry name" value="SANT/Myb"/>
</dbReference>
<feature type="region of interest" description="Disordered" evidence="4">
    <location>
        <begin position="110"/>
        <end position="144"/>
    </location>
</feature>
<feature type="region of interest" description="Disordered" evidence="4">
    <location>
        <begin position="1"/>
        <end position="68"/>
    </location>
</feature>
<organism evidence="8 9">
    <name type="scientific">Sphagnum troendelagicum</name>
    <dbReference type="NCBI Taxonomy" id="128251"/>
    <lineage>
        <taxon>Eukaryota</taxon>
        <taxon>Viridiplantae</taxon>
        <taxon>Streptophyta</taxon>
        <taxon>Embryophyta</taxon>
        <taxon>Bryophyta</taxon>
        <taxon>Sphagnophytina</taxon>
        <taxon>Sphagnopsida</taxon>
        <taxon>Sphagnales</taxon>
        <taxon>Sphagnaceae</taxon>
        <taxon>Sphagnum</taxon>
    </lineage>
</organism>